<dbReference type="InterPro" id="IPR057264">
    <property type="entry name" value="Ribosomal_uL24_C"/>
</dbReference>
<dbReference type="GO" id="GO:0006412">
    <property type="term" value="P:translation"/>
    <property type="evidence" value="ECO:0007669"/>
    <property type="project" value="InterPro"/>
</dbReference>
<dbReference type="Pfam" id="PF17136">
    <property type="entry name" value="ribosomal_L24"/>
    <property type="match status" value="1"/>
</dbReference>
<evidence type="ECO:0000256" key="1">
    <source>
        <dbReference type="ARBA" id="ARBA00004072"/>
    </source>
</evidence>
<keyword evidence="4 7" id="KW-0689">Ribosomal protein</keyword>
<evidence type="ECO:0000313" key="10">
    <source>
        <dbReference type="EMBL" id="CEM41937.1"/>
    </source>
</evidence>
<dbReference type="PANTHER" id="PTHR12903">
    <property type="entry name" value="MITOCHONDRIAL RIBOSOMAL PROTEIN L24"/>
    <property type="match status" value="1"/>
</dbReference>
<comment type="subunit">
    <text evidence="3">Part of the 50S ribosomal subunit.</text>
</comment>
<name>A0A0G4HDI3_9ALVE</name>
<dbReference type="GO" id="GO:0003723">
    <property type="term" value="F:RNA binding"/>
    <property type="evidence" value="ECO:0007669"/>
    <property type="project" value="InterPro"/>
</dbReference>
<dbReference type="GO" id="GO:0003735">
    <property type="term" value="F:structural constituent of ribosome"/>
    <property type="evidence" value="ECO:0007669"/>
    <property type="project" value="InterPro"/>
</dbReference>
<reference evidence="10" key="1">
    <citation type="submission" date="2014-11" db="EMBL/GenBank/DDBJ databases">
        <authorList>
            <person name="Otto D Thomas"/>
            <person name="Naeem Raeece"/>
        </authorList>
    </citation>
    <scope>NUCLEOTIDE SEQUENCE</scope>
</reference>
<evidence type="ECO:0000256" key="3">
    <source>
        <dbReference type="ARBA" id="ARBA00011838"/>
    </source>
</evidence>
<evidence type="ECO:0000256" key="4">
    <source>
        <dbReference type="ARBA" id="ARBA00022980"/>
    </source>
</evidence>
<evidence type="ECO:0000256" key="7">
    <source>
        <dbReference type="RuleBase" id="RU003477"/>
    </source>
</evidence>
<evidence type="ECO:0000256" key="6">
    <source>
        <dbReference type="ARBA" id="ARBA00035282"/>
    </source>
</evidence>
<dbReference type="SMART" id="SM00739">
    <property type="entry name" value="KOW"/>
    <property type="match status" value="1"/>
</dbReference>
<feature type="domain" description="KOW" evidence="9">
    <location>
        <begin position="90"/>
        <end position="117"/>
    </location>
</feature>
<keyword evidence="5 7" id="KW-0687">Ribonucleoprotein</keyword>
<accession>A0A0G4HDI3</accession>
<evidence type="ECO:0000256" key="2">
    <source>
        <dbReference type="ARBA" id="ARBA00010618"/>
    </source>
</evidence>
<dbReference type="InterPro" id="IPR005825">
    <property type="entry name" value="Ribosomal_uL24_CS"/>
</dbReference>
<protein>
    <recommendedName>
        <fullName evidence="6">Large ribosomal subunit protein uL24c</fullName>
    </recommendedName>
</protein>
<dbReference type="HAMAP" id="MF_01326_B">
    <property type="entry name" value="Ribosomal_uL24_B"/>
    <property type="match status" value="1"/>
</dbReference>
<dbReference type="InterPro" id="IPR014722">
    <property type="entry name" value="Rib_uL2_dom2"/>
</dbReference>
<dbReference type="NCBIfam" id="TIGR01079">
    <property type="entry name" value="rplX_bact"/>
    <property type="match status" value="1"/>
</dbReference>
<evidence type="ECO:0000256" key="8">
    <source>
        <dbReference type="SAM" id="MobiDB-lite"/>
    </source>
</evidence>
<evidence type="ECO:0000256" key="5">
    <source>
        <dbReference type="ARBA" id="ARBA00023274"/>
    </source>
</evidence>
<dbReference type="InterPro" id="IPR005824">
    <property type="entry name" value="KOW"/>
</dbReference>
<dbReference type="CDD" id="cd06089">
    <property type="entry name" value="KOW_RPL26"/>
    <property type="match status" value="1"/>
</dbReference>
<evidence type="ECO:0000259" key="9">
    <source>
        <dbReference type="SMART" id="SM00739"/>
    </source>
</evidence>
<feature type="region of interest" description="Disordered" evidence="8">
    <location>
        <begin position="245"/>
        <end position="278"/>
    </location>
</feature>
<dbReference type="VEuPathDB" id="CryptoDB:Cvel_6390"/>
<dbReference type="AlphaFoldDB" id="A0A0G4HDI3"/>
<organism evidence="10">
    <name type="scientific">Chromera velia CCMP2878</name>
    <dbReference type="NCBI Taxonomy" id="1169474"/>
    <lineage>
        <taxon>Eukaryota</taxon>
        <taxon>Sar</taxon>
        <taxon>Alveolata</taxon>
        <taxon>Colpodellida</taxon>
        <taxon>Chromeraceae</taxon>
        <taxon>Chromera</taxon>
    </lineage>
</organism>
<dbReference type="InterPro" id="IPR041988">
    <property type="entry name" value="Ribosomal_uL24_KOW"/>
</dbReference>
<dbReference type="SUPFAM" id="SSF50104">
    <property type="entry name" value="Translation proteins SH3-like domain"/>
    <property type="match status" value="1"/>
</dbReference>
<comment type="function">
    <text evidence="1">One of two assembly initiator proteins, it binds directly to the 5'-end of the 23S rRNA, where it nucleates assembly of the 50S subunit.</text>
</comment>
<dbReference type="GO" id="GO:1990904">
    <property type="term" value="C:ribonucleoprotein complex"/>
    <property type="evidence" value="ECO:0007669"/>
    <property type="project" value="UniProtKB-KW"/>
</dbReference>
<comment type="similarity">
    <text evidence="2 7">Belongs to the universal ribosomal protein uL24 family.</text>
</comment>
<dbReference type="GO" id="GO:0005840">
    <property type="term" value="C:ribosome"/>
    <property type="evidence" value="ECO:0007669"/>
    <property type="project" value="UniProtKB-KW"/>
</dbReference>
<dbReference type="InterPro" id="IPR003256">
    <property type="entry name" value="Ribosomal_uL24"/>
</dbReference>
<dbReference type="Pfam" id="PF00467">
    <property type="entry name" value="KOW"/>
    <property type="match status" value="1"/>
</dbReference>
<gene>
    <name evidence="10" type="ORF">Cvel_6390</name>
</gene>
<sequence length="278" mass="31412">MSLRLSPFRLSQNAIPKQIWRGKINHIDKLKNKSGSRVLKWIQYVRALQRLKHPRPWSVKFMEVSKENSIPRPLLERFNPAPIDLSYYMNVRIGDTVQVLYGPDKGRKGVVLTIDKKNNQVIVEGCNMKKVFASPFQGGPTLTTAEMPIHITNVSLIDPVIKKPTRVKRRYMMTGECVRISKLSGCAMPEPVEPEALEGALREQKLLEEHLRDRQLGPPVAPKYQTVEKRHYEMLSRLAKLSKFHGGTAMPPRNQLGSAVARLRAGDSDAGSSSKEPT</sequence>
<dbReference type="Gene3D" id="2.30.30.30">
    <property type="match status" value="1"/>
</dbReference>
<proteinExistence type="inferred from homology"/>
<dbReference type="EMBL" id="CDMZ01002343">
    <property type="protein sequence ID" value="CEM41937.1"/>
    <property type="molecule type" value="Genomic_DNA"/>
</dbReference>
<dbReference type="PhylomeDB" id="A0A0G4HDI3"/>
<dbReference type="InterPro" id="IPR008991">
    <property type="entry name" value="Translation_prot_SH3-like_sf"/>
</dbReference>
<dbReference type="PROSITE" id="PS01108">
    <property type="entry name" value="RIBOSOMAL_L24"/>
    <property type="match status" value="1"/>
</dbReference>